<dbReference type="InterPro" id="IPR027461">
    <property type="entry name" value="Carboxypeptidase_A_C_sf"/>
</dbReference>
<feature type="active site" description="Charge relay system" evidence="6">
    <location>
        <position position="255"/>
    </location>
</feature>
<dbReference type="InterPro" id="IPR003507">
    <property type="entry name" value="S66_fam"/>
</dbReference>
<sequence length="372" mass="39666">MHTQPDPVRRTLLEALAAAGALALLAGCRSPVKTMTAQTPTPTPTLPNLPAFTAAGPTLRVVAPSGLMPSAARAERGVLRLARAGYQLSNTQCLARRYQRFAGTDAERAADFNDIRAGDVPKFILAARGGYGAMRLLPWINWQRLCPLLKEAGTLVMGFSDFTAIQMGLLSQGGVVSFAGPMLYSDFGAEAPSVLTMSDFVSTTTARPLAIRVEAPFSPTLKAEGVLWGGNLTVLAHLAGTPYLPKIDGGILFIEDVGEQPYRVERMLQQLNLAGVLSRQKAIVFGDFDQTNIRDYYDSSYTLATVASHVGRVTGVPVLTGFPFGHTSNKATFPLGAHASLTSDGAGYRVTFPDYPTYPLAGLNTAALTELM</sequence>
<evidence type="ECO:0000256" key="5">
    <source>
        <dbReference type="ARBA" id="ARBA00022825"/>
    </source>
</evidence>
<evidence type="ECO:0000259" key="8">
    <source>
        <dbReference type="Pfam" id="PF17676"/>
    </source>
</evidence>
<comment type="caution">
    <text evidence="9">The sequence shown here is derived from an EMBL/GenBank/DDBJ whole genome shotgun (WGS) entry which is preliminary data.</text>
</comment>
<accession>A0A4T0V2L2</accession>
<reference evidence="9 10" key="1">
    <citation type="submission" date="2019-04" db="EMBL/GenBank/DDBJ databases">
        <title>Crenobacter sp. nov.</title>
        <authorList>
            <person name="Shi S."/>
        </authorList>
    </citation>
    <scope>NUCLEOTIDE SEQUENCE [LARGE SCALE GENOMIC DNA]</scope>
    <source>
        <strain evidence="9 10">GY 70310</strain>
    </source>
</reference>
<dbReference type="InterPro" id="IPR027478">
    <property type="entry name" value="LdcA_N"/>
</dbReference>
<dbReference type="SUPFAM" id="SSF141986">
    <property type="entry name" value="LD-carboxypeptidase A C-terminal domain-like"/>
    <property type="match status" value="1"/>
</dbReference>
<dbReference type="PROSITE" id="PS51318">
    <property type="entry name" value="TAT"/>
    <property type="match status" value="1"/>
</dbReference>
<gene>
    <name evidence="9" type="ORF">E5K04_04850</name>
</gene>
<dbReference type="PANTHER" id="PTHR30237:SF2">
    <property type="entry name" value="MUREIN TETRAPEPTIDE CARBOXYPEPTIDASE"/>
    <property type="match status" value="1"/>
</dbReference>
<keyword evidence="3" id="KW-0645">Protease</keyword>
<dbReference type="Pfam" id="PF17676">
    <property type="entry name" value="Peptidase_S66C"/>
    <property type="match status" value="1"/>
</dbReference>
<feature type="active site" description="Nucleophile" evidence="6">
    <location>
        <position position="160"/>
    </location>
</feature>
<keyword evidence="10" id="KW-1185">Reference proteome</keyword>
<evidence type="ECO:0000256" key="2">
    <source>
        <dbReference type="ARBA" id="ARBA00022645"/>
    </source>
</evidence>
<feature type="active site" description="Charge relay system" evidence="6">
    <location>
        <position position="326"/>
    </location>
</feature>
<evidence type="ECO:0000256" key="1">
    <source>
        <dbReference type="ARBA" id="ARBA00010233"/>
    </source>
</evidence>
<dbReference type="Gene3D" id="3.50.30.60">
    <property type="entry name" value="LD-carboxypeptidase A C-terminal domain-like"/>
    <property type="match status" value="1"/>
</dbReference>
<dbReference type="Gene3D" id="3.40.50.10740">
    <property type="entry name" value="Class I glutamine amidotransferase-like"/>
    <property type="match status" value="1"/>
</dbReference>
<feature type="domain" description="LD-carboxypeptidase N-terminal" evidence="7">
    <location>
        <begin position="60"/>
        <end position="180"/>
    </location>
</feature>
<dbReference type="InterPro" id="IPR040921">
    <property type="entry name" value="Peptidase_S66C"/>
</dbReference>
<evidence type="ECO:0000313" key="10">
    <source>
        <dbReference type="Proteomes" id="UP000308891"/>
    </source>
</evidence>
<comment type="similarity">
    <text evidence="1">Belongs to the peptidase S66 family.</text>
</comment>
<evidence type="ECO:0000256" key="3">
    <source>
        <dbReference type="ARBA" id="ARBA00022670"/>
    </source>
</evidence>
<dbReference type="Proteomes" id="UP000308891">
    <property type="component" value="Unassembled WGS sequence"/>
</dbReference>
<name>A0A4T0V2L2_9NEIS</name>
<dbReference type="GO" id="GO:0004180">
    <property type="term" value="F:carboxypeptidase activity"/>
    <property type="evidence" value="ECO:0007669"/>
    <property type="project" value="UniProtKB-KW"/>
</dbReference>
<evidence type="ECO:0000256" key="6">
    <source>
        <dbReference type="PIRSR" id="PIRSR028757-1"/>
    </source>
</evidence>
<dbReference type="EMBL" id="STGJ01000003">
    <property type="protein sequence ID" value="TIC85395.1"/>
    <property type="molecule type" value="Genomic_DNA"/>
</dbReference>
<organism evidence="9 10">
    <name type="scientific">Crenobacter intestini</name>
    <dbReference type="NCBI Taxonomy" id="2563443"/>
    <lineage>
        <taxon>Bacteria</taxon>
        <taxon>Pseudomonadati</taxon>
        <taxon>Pseudomonadota</taxon>
        <taxon>Betaproteobacteria</taxon>
        <taxon>Neisseriales</taxon>
        <taxon>Neisseriaceae</taxon>
        <taxon>Crenobacter</taxon>
    </lineage>
</organism>
<dbReference type="Pfam" id="PF02016">
    <property type="entry name" value="Peptidase_S66"/>
    <property type="match status" value="1"/>
</dbReference>
<evidence type="ECO:0000256" key="4">
    <source>
        <dbReference type="ARBA" id="ARBA00022801"/>
    </source>
</evidence>
<dbReference type="InterPro" id="IPR006311">
    <property type="entry name" value="TAT_signal"/>
</dbReference>
<dbReference type="InterPro" id="IPR029062">
    <property type="entry name" value="Class_I_gatase-like"/>
</dbReference>
<dbReference type="PANTHER" id="PTHR30237">
    <property type="entry name" value="MURAMOYLTETRAPEPTIDE CARBOXYPEPTIDASE"/>
    <property type="match status" value="1"/>
</dbReference>
<keyword evidence="4" id="KW-0378">Hydrolase</keyword>
<proteinExistence type="inferred from homology"/>
<dbReference type="GO" id="GO:0006508">
    <property type="term" value="P:proteolysis"/>
    <property type="evidence" value="ECO:0007669"/>
    <property type="project" value="UniProtKB-KW"/>
</dbReference>
<protein>
    <submittedName>
        <fullName evidence="9">LD-carboxypeptidase</fullName>
    </submittedName>
</protein>
<dbReference type="AlphaFoldDB" id="A0A4T0V2L2"/>
<dbReference type="PIRSF" id="PIRSF028757">
    <property type="entry name" value="LD-carboxypeptidase"/>
    <property type="match status" value="1"/>
</dbReference>
<keyword evidence="2 9" id="KW-0121">Carboxypeptidase</keyword>
<dbReference type="GO" id="GO:0008236">
    <property type="term" value="F:serine-type peptidase activity"/>
    <property type="evidence" value="ECO:0007669"/>
    <property type="project" value="UniProtKB-KW"/>
</dbReference>
<evidence type="ECO:0000313" key="9">
    <source>
        <dbReference type="EMBL" id="TIC85395.1"/>
    </source>
</evidence>
<dbReference type="SUPFAM" id="SSF52317">
    <property type="entry name" value="Class I glutamine amidotransferase-like"/>
    <property type="match status" value="1"/>
</dbReference>
<feature type="domain" description="LD-carboxypeptidase C-terminal" evidence="8">
    <location>
        <begin position="224"/>
        <end position="341"/>
    </location>
</feature>
<dbReference type="InterPro" id="IPR040449">
    <property type="entry name" value="Peptidase_S66_N"/>
</dbReference>
<dbReference type="OrthoDB" id="9807329at2"/>
<dbReference type="CDD" id="cd07025">
    <property type="entry name" value="Peptidase_S66"/>
    <property type="match status" value="1"/>
</dbReference>
<keyword evidence="5" id="KW-0720">Serine protease</keyword>
<evidence type="ECO:0000259" key="7">
    <source>
        <dbReference type="Pfam" id="PF02016"/>
    </source>
</evidence>